<dbReference type="Proteomes" id="UP000019473">
    <property type="component" value="Unassembled WGS sequence"/>
</dbReference>
<evidence type="ECO:0000256" key="1">
    <source>
        <dbReference type="SAM" id="MobiDB-lite"/>
    </source>
</evidence>
<feature type="region of interest" description="Disordered" evidence="1">
    <location>
        <begin position="343"/>
        <end position="387"/>
    </location>
</feature>
<accession>W9W776</accession>
<feature type="compositionally biased region" description="Basic and acidic residues" evidence="1">
    <location>
        <begin position="261"/>
        <end position="271"/>
    </location>
</feature>
<dbReference type="VEuPathDB" id="FungiDB:A1O7_00287"/>
<comment type="caution">
    <text evidence="2">The sequence shown here is derived from an EMBL/GenBank/DDBJ whole genome shotgun (WGS) entry which is preliminary data.</text>
</comment>
<dbReference type="EMBL" id="AMGW01000001">
    <property type="protein sequence ID" value="EXJ63952.1"/>
    <property type="molecule type" value="Genomic_DNA"/>
</dbReference>
<gene>
    <name evidence="2" type="ORF">A1O7_00287</name>
</gene>
<feature type="region of interest" description="Disordered" evidence="1">
    <location>
        <begin position="195"/>
        <end position="219"/>
    </location>
</feature>
<dbReference type="HOGENOM" id="CLU_625562_0_0_1"/>
<feature type="compositionally biased region" description="Basic and acidic residues" evidence="1">
    <location>
        <begin position="301"/>
        <end position="311"/>
    </location>
</feature>
<name>W9W776_9EURO</name>
<keyword evidence="3" id="KW-1185">Reference proteome</keyword>
<protein>
    <submittedName>
        <fullName evidence="2">Uncharacterized protein</fullName>
    </submittedName>
</protein>
<sequence length="387" mass="42170">MAVLYNNQNLISQDILPDDAFHEIRDLLDSKLKHHFSNSLEFYKTFSPDPGVAEFDPSQGNLFGTGRIRLGLAAGVRLVLDDVVYNPALVTELLNRPFVVISLSKLLETPGCTLEIDRYKNWVLKKDGQFFILGAKAPHGPREQRWVTGPRIPESGNAAVPQALQGAVARGPMDAERQPPRGAQAPVMRLIAQSTENPVVAERSTPTTAATPTRPTPIPEHTINALAPGARETAPGFQNIGGMWISQPTSVPATPMRSVRSSKDRVGEKVLADLPKPSHAKSLSNPQKAARSRWGNVEYRSLPRVDERSARAPETPGSRSSAPVARKPNASLEVGFWDSIFGRPRTSTYRKQDKRRPAAAKVQGTPSIHTPVKAGQAHVKADKGPVK</sequence>
<evidence type="ECO:0000313" key="2">
    <source>
        <dbReference type="EMBL" id="EXJ63952.1"/>
    </source>
</evidence>
<dbReference type="AlphaFoldDB" id="W9W776"/>
<feature type="region of interest" description="Disordered" evidence="1">
    <location>
        <begin position="245"/>
        <end position="329"/>
    </location>
</feature>
<evidence type="ECO:0000313" key="3">
    <source>
        <dbReference type="Proteomes" id="UP000019473"/>
    </source>
</evidence>
<dbReference type="OrthoDB" id="4137201at2759"/>
<proteinExistence type="predicted"/>
<reference evidence="2 3" key="1">
    <citation type="submission" date="2013-03" db="EMBL/GenBank/DDBJ databases">
        <title>The Genome Sequence of Cladophialophora yegresii CBS 114405.</title>
        <authorList>
            <consortium name="The Broad Institute Genomics Platform"/>
            <person name="Cuomo C."/>
            <person name="de Hoog S."/>
            <person name="Gorbushina A."/>
            <person name="Walker B."/>
            <person name="Young S.K."/>
            <person name="Zeng Q."/>
            <person name="Gargeya S."/>
            <person name="Fitzgerald M."/>
            <person name="Haas B."/>
            <person name="Abouelleil A."/>
            <person name="Allen A.W."/>
            <person name="Alvarado L."/>
            <person name="Arachchi H.M."/>
            <person name="Berlin A.M."/>
            <person name="Chapman S.B."/>
            <person name="Gainer-Dewar J."/>
            <person name="Goldberg J."/>
            <person name="Griggs A."/>
            <person name="Gujja S."/>
            <person name="Hansen M."/>
            <person name="Howarth C."/>
            <person name="Imamovic A."/>
            <person name="Ireland A."/>
            <person name="Larimer J."/>
            <person name="McCowan C."/>
            <person name="Murphy C."/>
            <person name="Pearson M."/>
            <person name="Poon T.W."/>
            <person name="Priest M."/>
            <person name="Roberts A."/>
            <person name="Saif S."/>
            <person name="Shea T."/>
            <person name="Sisk P."/>
            <person name="Sykes S."/>
            <person name="Wortman J."/>
            <person name="Nusbaum C."/>
            <person name="Birren B."/>
        </authorList>
    </citation>
    <scope>NUCLEOTIDE SEQUENCE [LARGE SCALE GENOMIC DNA]</scope>
    <source>
        <strain evidence="2 3">CBS 114405</strain>
    </source>
</reference>
<dbReference type="RefSeq" id="XP_007752519.1">
    <property type="nucleotide sequence ID" value="XM_007754329.1"/>
</dbReference>
<organism evidence="2 3">
    <name type="scientific">Cladophialophora yegresii CBS 114405</name>
    <dbReference type="NCBI Taxonomy" id="1182544"/>
    <lineage>
        <taxon>Eukaryota</taxon>
        <taxon>Fungi</taxon>
        <taxon>Dikarya</taxon>
        <taxon>Ascomycota</taxon>
        <taxon>Pezizomycotina</taxon>
        <taxon>Eurotiomycetes</taxon>
        <taxon>Chaetothyriomycetidae</taxon>
        <taxon>Chaetothyriales</taxon>
        <taxon>Herpotrichiellaceae</taxon>
        <taxon>Cladophialophora</taxon>
    </lineage>
</organism>
<dbReference type="GeneID" id="19174904"/>